<evidence type="ECO:0000256" key="1">
    <source>
        <dbReference type="ARBA" id="ARBA00006249"/>
    </source>
</evidence>
<keyword evidence="7" id="KW-1015">Disulfide bond</keyword>
<evidence type="ECO:0000313" key="9">
    <source>
        <dbReference type="EMBL" id="QOY90917.1"/>
    </source>
</evidence>
<dbReference type="RefSeq" id="WP_194452574.1">
    <property type="nucleotide sequence ID" value="NZ_CP063849.1"/>
</dbReference>
<keyword evidence="4 8" id="KW-0732">Signal</keyword>
<dbReference type="EMBL" id="CP063849">
    <property type="protein sequence ID" value="QOY90917.1"/>
    <property type="molecule type" value="Genomic_DNA"/>
</dbReference>
<dbReference type="InterPro" id="IPR011118">
    <property type="entry name" value="Tannase/feruloyl_esterase"/>
</dbReference>
<protein>
    <submittedName>
        <fullName evidence="9">Tannase/feruloyl esterase family alpha/beta hydrolase</fullName>
    </submittedName>
</protein>
<dbReference type="AlphaFoldDB" id="A0A7S7NW69"/>
<dbReference type="Pfam" id="PF07519">
    <property type="entry name" value="Tannase"/>
    <property type="match status" value="1"/>
</dbReference>
<evidence type="ECO:0000256" key="7">
    <source>
        <dbReference type="ARBA" id="ARBA00023157"/>
    </source>
</evidence>
<dbReference type="Proteomes" id="UP000593892">
    <property type="component" value="Chromosome"/>
</dbReference>
<dbReference type="PANTHER" id="PTHR33938:SF15">
    <property type="entry name" value="FERULOYL ESTERASE B-RELATED"/>
    <property type="match status" value="1"/>
</dbReference>
<dbReference type="Gene3D" id="3.40.50.1820">
    <property type="entry name" value="alpha/beta hydrolase"/>
    <property type="match status" value="1"/>
</dbReference>
<evidence type="ECO:0000256" key="8">
    <source>
        <dbReference type="SAM" id="SignalP"/>
    </source>
</evidence>
<keyword evidence="2" id="KW-0719">Serine esterase</keyword>
<evidence type="ECO:0000256" key="2">
    <source>
        <dbReference type="ARBA" id="ARBA00022487"/>
    </source>
</evidence>
<keyword evidence="6" id="KW-0106">Calcium</keyword>
<name>A0A7S7NW69_PALFE</name>
<reference evidence="9 10" key="1">
    <citation type="submission" date="2020-10" db="EMBL/GenBank/DDBJ databases">
        <title>Complete genome sequence of Paludibaculum fermentans P105T, a facultatively anaerobic acidobacterium capable of dissimilatory Fe(III) reduction.</title>
        <authorList>
            <person name="Dedysh S.N."/>
            <person name="Beletsky A.V."/>
            <person name="Kulichevskaya I.S."/>
            <person name="Mardanov A.V."/>
            <person name="Ravin N.V."/>
        </authorList>
    </citation>
    <scope>NUCLEOTIDE SEQUENCE [LARGE SCALE GENOMIC DNA]</scope>
    <source>
        <strain evidence="9 10">P105</strain>
    </source>
</reference>
<keyword evidence="5 9" id="KW-0378">Hydrolase</keyword>
<proteinExistence type="inferred from homology"/>
<evidence type="ECO:0000256" key="4">
    <source>
        <dbReference type="ARBA" id="ARBA00022729"/>
    </source>
</evidence>
<dbReference type="PANTHER" id="PTHR33938">
    <property type="entry name" value="FERULOYL ESTERASE B-RELATED"/>
    <property type="match status" value="1"/>
</dbReference>
<keyword evidence="3" id="KW-0479">Metal-binding</keyword>
<evidence type="ECO:0000313" key="10">
    <source>
        <dbReference type="Proteomes" id="UP000593892"/>
    </source>
</evidence>
<dbReference type="InterPro" id="IPR029058">
    <property type="entry name" value="AB_hydrolase_fold"/>
</dbReference>
<evidence type="ECO:0000256" key="3">
    <source>
        <dbReference type="ARBA" id="ARBA00022723"/>
    </source>
</evidence>
<keyword evidence="10" id="KW-1185">Reference proteome</keyword>
<dbReference type="SUPFAM" id="SSF53474">
    <property type="entry name" value="alpha/beta-Hydrolases"/>
    <property type="match status" value="1"/>
</dbReference>
<evidence type="ECO:0000256" key="5">
    <source>
        <dbReference type="ARBA" id="ARBA00022801"/>
    </source>
</evidence>
<sequence>MRKTISKLKPLFPLFCAAALSAQVVPLRDWPVPAPTGKPAILCADLRSLTNFEYSVVSATVVDASTAAPEHCQVRIFIQPALNIEVKLPTAWNGRLYMFGNGGWAGESFESPGRLTTAARGLKAGFVTASTDTGHSAAAEPGASFALNRQELLDYGFRSLHLTAELAKLMARTFYGEAPRKSYYEGCSQGGRQGLTLAQRFPNDFDGIIAGAPGLFQTATHLSRAYWMQGMNANPFPASKLGLLAQVVYDKCDARDGLKDGLIEDPRRCDFKPARDLPRCAAGVDGADCVTADQVKSLERIYSDVMSHGKRFFPGWPVGPEVAGPNGQSGWIGQEIPGSNGPGAWTSYGYNFLRYVAPAVLGGKVDDNPAEAFRLFDIDSAPPQVEELRQVIDANDPDLTAFRKHGGKLLMYFGWADPQLNPLMGVEYYERVLAAMGDSTTDFFRLFMVPGMFHCGGGVGTSQFDATTPLLNWVEQAKAPTRIEAARVVQGNPVRTRPLCAYPQVARYKGSGSIDEAANFTCVQP</sequence>
<gene>
    <name evidence="9" type="ORF">IRI77_13510</name>
</gene>
<feature type="chain" id="PRO_5032551190" evidence="8">
    <location>
        <begin position="23"/>
        <end position="525"/>
    </location>
</feature>
<feature type="signal peptide" evidence="8">
    <location>
        <begin position="1"/>
        <end position="22"/>
    </location>
</feature>
<dbReference type="GO" id="GO:0046872">
    <property type="term" value="F:metal ion binding"/>
    <property type="evidence" value="ECO:0007669"/>
    <property type="project" value="UniProtKB-KW"/>
</dbReference>
<evidence type="ECO:0000256" key="6">
    <source>
        <dbReference type="ARBA" id="ARBA00022837"/>
    </source>
</evidence>
<organism evidence="9 10">
    <name type="scientific">Paludibaculum fermentans</name>
    <dbReference type="NCBI Taxonomy" id="1473598"/>
    <lineage>
        <taxon>Bacteria</taxon>
        <taxon>Pseudomonadati</taxon>
        <taxon>Acidobacteriota</taxon>
        <taxon>Terriglobia</taxon>
        <taxon>Bryobacterales</taxon>
        <taxon>Bryobacteraceae</taxon>
        <taxon>Paludibaculum</taxon>
    </lineage>
</organism>
<accession>A0A7S7NW69</accession>
<dbReference type="GO" id="GO:0052689">
    <property type="term" value="F:carboxylic ester hydrolase activity"/>
    <property type="evidence" value="ECO:0007669"/>
    <property type="project" value="UniProtKB-KW"/>
</dbReference>
<comment type="similarity">
    <text evidence="1">Belongs to the tannase family.</text>
</comment>
<dbReference type="KEGG" id="pfer:IRI77_13510"/>